<gene>
    <name evidence="1" type="ORF">ACFFJC_11385</name>
</gene>
<reference evidence="1 2" key="1">
    <citation type="submission" date="2024-09" db="EMBL/GenBank/DDBJ databases">
        <authorList>
            <person name="Sun Q."/>
            <person name="Mori K."/>
        </authorList>
    </citation>
    <scope>NUCLEOTIDE SEQUENCE [LARGE SCALE GENOMIC DNA]</scope>
    <source>
        <strain evidence="1 2">CCM 7706</strain>
    </source>
</reference>
<proteinExistence type="predicted"/>
<sequence>MQADLVHQTVRPRILPSPRPRGPWVRLLSQVLALAGPLADFLRHAERPWASATFAGARHALALHFSGEAAMAAGEEFIAALPDHEFALAGHVVADATVAAIEHRLSPPSLTVEVELLLLEDCGR</sequence>
<dbReference type="Proteomes" id="UP001589798">
    <property type="component" value="Unassembled WGS sequence"/>
</dbReference>
<dbReference type="EMBL" id="JBHLWK010000013">
    <property type="protein sequence ID" value="MFC0204876.1"/>
    <property type="molecule type" value="Genomic_DNA"/>
</dbReference>
<dbReference type="RefSeq" id="WP_379487637.1">
    <property type="nucleotide sequence ID" value="NZ_JBHLWK010000013.1"/>
</dbReference>
<name>A0ABV6CXK0_9SPHN</name>
<protein>
    <submittedName>
        <fullName evidence="1">Uncharacterized protein</fullName>
    </submittedName>
</protein>
<evidence type="ECO:0000313" key="2">
    <source>
        <dbReference type="Proteomes" id="UP001589798"/>
    </source>
</evidence>
<accession>A0ABV6CXK0</accession>
<comment type="caution">
    <text evidence="1">The sequence shown here is derived from an EMBL/GenBank/DDBJ whole genome shotgun (WGS) entry which is preliminary data.</text>
</comment>
<organism evidence="1 2">
    <name type="scientific">Novosphingobium soli</name>
    <dbReference type="NCBI Taxonomy" id="574956"/>
    <lineage>
        <taxon>Bacteria</taxon>
        <taxon>Pseudomonadati</taxon>
        <taxon>Pseudomonadota</taxon>
        <taxon>Alphaproteobacteria</taxon>
        <taxon>Sphingomonadales</taxon>
        <taxon>Sphingomonadaceae</taxon>
        <taxon>Novosphingobium</taxon>
    </lineage>
</organism>
<evidence type="ECO:0000313" key="1">
    <source>
        <dbReference type="EMBL" id="MFC0204876.1"/>
    </source>
</evidence>
<keyword evidence="2" id="KW-1185">Reference proteome</keyword>